<feature type="compositionally biased region" description="Polar residues" evidence="2">
    <location>
        <begin position="96"/>
        <end position="114"/>
    </location>
</feature>
<feature type="compositionally biased region" description="Polar residues" evidence="2">
    <location>
        <begin position="127"/>
        <end position="143"/>
    </location>
</feature>
<feature type="compositionally biased region" description="Polar residues" evidence="2">
    <location>
        <begin position="200"/>
        <end position="212"/>
    </location>
</feature>
<keyword evidence="6" id="KW-1185">Reference proteome</keyword>
<feature type="compositionally biased region" description="Low complexity" evidence="2">
    <location>
        <begin position="115"/>
        <end position="126"/>
    </location>
</feature>
<dbReference type="InterPro" id="IPR001202">
    <property type="entry name" value="WW_dom"/>
</dbReference>
<dbReference type="SUPFAM" id="SSF51045">
    <property type="entry name" value="WW domain"/>
    <property type="match status" value="1"/>
</dbReference>
<evidence type="ECO:0000256" key="1">
    <source>
        <dbReference type="SAM" id="Coils"/>
    </source>
</evidence>
<evidence type="ECO:0000313" key="5">
    <source>
        <dbReference type="EMBL" id="CAL5988130.1"/>
    </source>
</evidence>
<feature type="coiled-coil region" evidence="1">
    <location>
        <begin position="490"/>
        <end position="524"/>
    </location>
</feature>
<feature type="coiled-coil region" evidence="1">
    <location>
        <begin position="329"/>
        <end position="444"/>
    </location>
</feature>
<feature type="region of interest" description="Disordered" evidence="2">
    <location>
        <begin position="92"/>
        <end position="212"/>
    </location>
</feature>
<dbReference type="PANTHER" id="PTHR21715:SF0">
    <property type="entry name" value="RH04127P"/>
    <property type="match status" value="1"/>
</dbReference>
<keyword evidence="1" id="KW-0175">Coiled coil</keyword>
<feature type="coiled-coil region" evidence="1">
    <location>
        <begin position="261"/>
        <end position="303"/>
    </location>
</feature>
<reference evidence="4" key="1">
    <citation type="submission" date="2023-06" db="EMBL/GenBank/DDBJ databases">
        <authorList>
            <person name="Kurt Z."/>
        </authorList>
    </citation>
    <scope>NUCLEOTIDE SEQUENCE</scope>
</reference>
<dbReference type="SMART" id="SM00456">
    <property type="entry name" value="WW"/>
    <property type="match status" value="1"/>
</dbReference>
<dbReference type="CDD" id="cd00201">
    <property type="entry name" value="WW"/>
    <property type="match status" value="1"/>
</dbReference>
<reference evidence="5 6" key="2">
    <citation type="submission" date="2024-07" db="EMBL/GenBank/DDBJ databases">
        <authorList>
            <person name="Akdeniz Z."/>
        </authorList>
    </citation>
    <scope>NUCLEOTIDE SEQUENCE [LARGE SCALE GENOMIC DNA]</scope>
</reference>
<evidence type="ECO:0000313" key="4">
    <source>
        <dbReference type="EMBL" id="CAI9977139.1"/>
    </source>
</evidence>
<dbReference type="EMBL" id="CATOUU010001177">
    <property type="protein sequence ID" value="CAI9977139.1"/>
    <property type="molecule type" value="Genomic_DNA"/>
</dbReference>
<dbReference type="Pfam" id="PF00397">
    <property type="entry name" value="WW"/>
    <property type="match status" value="1"/>
</dbReference>
<accession>A0AA86V1N7</accession>
<gene>
    <name evidence="5" type="ORF">HINF_LOCUS10221</name>
    <name evidence="4" type="ORF">HINF_LOCUS64784</name>
</gene>
<sequence length="714" mass="83006">MSVQFQEIDEDWEPNDEEINEYAEYIGIDPKKEPELLFLAKEGLKAPLPPGWVAAKTEDGEVYYQNVKSKEALWDHPCDDLYRQKVIDERTKKVTNKQSSNNVLSSKPPIQTGGSSLLSQISQLQQKSEPATNTNTSNTSVKQKPTLEAPKMDLPKFQKDDNFLSSQELIRRQAARAPSPQSKLSFKEDEDEPEVVLSRPDSQQPKPAQTSVVHNDEFQTQYQQRQNSQEILRITSQHAEEVRKIIQQQADECTAMNRKHYEKVSQIMQDNQKELKQIQQKHDEDVQQLRQRLQQEYSQIQNQVRIQFESQLTQSLQQSIKPQDLQITSNDQQQNNSQLNSQLVQAQAKNALLQQQIIDAEKISIERHKQLHQLQNEIDSYSERINQLQFNSQSLKEEYSQAKNELSTVQTQLNEAYKQKQYTINQVQQTIQTQNQNFAQVQQQQMQGKTLITLCAIDAFTAVGTALIYALCDPLRYQMLNEKQFTQCLYLQLQSERNDLDLRIKSLEAKRNAFQAESRVINNKEVKTNLMNQRKQLDQEGQIVQNMVKTFKESQDFIKKRKQFLSALLTTVINSLQGREQILQLASQFVEKNNINYDDLAQNTLSLDQSNQFDSLFEQLRFQVSQHLQAEEVRRISLIKEGFYVRTDNFEQNQMKIEENNMILSISIPSKIAQMISRQYSQNDLVYEDFQVQPFQIQPSGNAPWIDGFRKGLK</sequence>
<name>A0AA86V1N7_9EUKA</name>
<organism evidence="4">
    <name type="scientific">Hexamita inflata</name>
    <dbReference type="NCBI Taxonomy" id="28002"/>
    <lineage>
        <taxon>Eukaryota</taxon>
        <taxon>Metamonada</taxon>
        <taxon>Diplomonadida</taxon>
        <taxon>Hexamitidae</taxon>
        <taxon>Hexamitinae</taxon>
        <taxon>Hexamita</taxon>
    </lineage>
</organism>
<protein>
    <submittedName>
        <fullName evidence="4">WW domain-containing protein</fullName>
    </submittedName>
    <submittedName>
        <fullName evidence="5">WW_domain-containing protein</fullName>
    </submittedName>
</protein>
<dbReference type="EMBL" id="CAXDID020000022">
    <property type="protein sequence ID" value="CAL5988130.1"/>
    <property type="molecule type" value="Genomic_DNA"/>
</dbReference>
<feature type="domain" description="WW" evidence="3">
    <location>
        <begin position="46"/>
        <end position="79"/>
    </location>
</feature>
<evidence type="ECO:0000256" key="2">
    <source>
        <dbReference type="SAM" id="MobiDB-lite"/>
    </source>
</evidence>
<feature type="compositionally biased region" description="Basic and acidic residues" evidence="2">
    <location>
        <begin position="150"/>
        <end position="162"/>
    </location>
</feature>
<comment type="caution">
    <text evidence="4">The sequence shown here is derived from an EMBL/GenBank/DDBJ whole genome shotgun (WGS) entry which is preliminary data.</text>
</comment>
<dbReference type="PROSITE" id="PS50020">
    <property type="entry name" value="WW_DOMAIN_2"/>
    <property type="match status" value="1"/>
</dbReference>
<proteinExistence type="predicted"/>
<dbReference type="Gene3D" id="3.30.1470.10">
    <property type="entry name" value="Photosystem I PsaD, reaction center subunit II"/>
    <property type="match status" value="1"/>
</dbReference>
<evidence type="ECO:0000313" key="6">
    <source>
        <dbReference type="Proteomes" id="UP001642409"/>
    </source>
</evidence>
<dbReference type="AlphaFoldDB" id="A0AA86V1N7"/>
<dbReference type="InterPro" id="IPR053233">
    <property type="entry name" value="ABRA-related"/>
</dbReference>
<dbReference type="InterPro" id="IPR036020">
    <property type="entry name" value="WW_dom_sf"/>
</dbReference>
<dbReference type="Proteomes" id="UP001642409">
    <property type="component" value="Unassembled WGS sequence"/>
</dbReference>
<evidence type="ECO:0000259" key="3">
    <source>
        <dbReference type="PROSITE" id="PS50020"/>
    </source>
</evidence>
<dbReference type="PANTHER" id="PTHR21715">
    <property type="entry name" value="RH04127P"/>
    <property type="match status" value="1"/>
</dbReference>